<proteinExistence type="inferred from homology"/>
<comment type="function">
    <text evidence="10">Catalyzes the reversible epimerization of D-ribulose 5-phosphate to D-xylulose 5-phosphate.</text>
</comment>
<comment type="cofactor">
    <cofactor evidence="10 13">
        <name>a divalent metal cation</name>
        <dbReference type="ChEBI" id="CHEBI:60240"/>
    </cofactor>
    <text evidence="10 13">Binds 1 divalent metal cation per subunit.</text>
</comment>
<dbReference type="Proteomes" id="UP000055060">
    <property type="component" value="Unassembled WGS sequence"/>
</dbReference>
<evidence type="ECO:0000256" key="13">
    <source>
        <dbReference type="PIRSR" id="PIRSR001461-2"/>
    </source>
</evidence>
<evidence type="ECO:0000256" key="5">
    <source>
        <dbReference type="ARBA" id="ARBA00001954"/>
    </source>
</evidence>
<feature type="active site" description="Proton acceptor" evidence="10 12">
    <location>
        <position position="36"/>
    </location>
</feature>
<keyword evidence="10 11" id="KW-0119">Carbohydrate metabolism</keyword>
<comment type="pathway">
    <text evidence="10">Carbohydrate degradation.</text>
</comment>
<comment type="cofactor">
    <cofactor evidence="3">
        <name>Co(2+)</name>
        <dbReference type="ChEBI" id="CHEBI:48828"/>
    </cofactor>
</comment>
<keyword evidence="13" id="KW-0862">Zinc</keyword>
<evidence type="ECO:0000256" key="9">
    <source>
        <dbReference type="ARBA" id="ARBA00023235"/>
    </source>
</evidence>
<dbReference type="NCBIfam" id="NF004076">
    <property type="entry name" value="PRK05581.1-4"/>
    <property type="match status" value="1"/>
</dbReference>
<evidence type="ECO:0000313" key="15">
    <source>
        <dbReference type="EMBL" id="GAP14600.1"/>
    </source>
</evidence>
<keyword evidence="8 10" id="KW-0479">Metal-binding</keyword>
<evidence type="ECO:0000256" key="10">
    <source>
        <dbReference type="HAMAP-Rule" id="MF_02227"/>
    </source>
</evidence>
<keyword evidence="13" id="KW-0170">Cobalt</keyword>
<dbReference type="GO" id="GO:0019323">
    <property type="term" value="P:pentose catabolic process"/>
    <property type="evidence" value="ECO:0007669"/>
    <property type="project" value="UniProtKB-UniRule"/>
</dbReference>
<dbReference type="PROSITE" id="PS01085">
    <property type="entry name" value="RIBUL_P_3_EPIMER_1"/>
    <property type="match status" value="1"/>
</dbReference>
<dbReference type="HAMAP" id="MF_02227">
    <property type="entry name" value="RPE"/>
    <property type="match status" value="1"/>
</dbReference>
<feature type="binding site" evidence="10 14">
    <location>
        <begin position="143"/>
        <end position="146"/>
    </location>
    <ligand>
        <name>substrate</name>
    </ligand>
</feature>
<evidence type="ECO:0000256" key="7">
    <source>
        <dbReference type="ARBA" id="ARBA00013188"/>
    </source>
</evidence>
<evidence type="ECO:0000313" key="16">
    <source>
        <dbReference type="Proteomes" id="UP000055060"/>
    </source>
</evidence>
<keyword evidence="13" id="KW-0464">Manganese</keyword>
<feature type="binding site" evidence="10 13">
    <location>
        <position position="176"/>
    </location>
    <ligand>
        <name>a divalent metal cation</name>
        <dbReference type="ChEBI" id="CHEBI:60240"/>
    </ligand>
</feature>
<organism evidence="15">
    <name type="scientific">Longilinea arvoryzae</name>
    <dbReference type="NCBI Taxonomy" id="360412"/>
    <lineage>
        <taxon>Bacteria</taxon>
        <taxon>Bacillati</taxon>
        <taxon>Chloroflexota</taxon>
        <taxon>Anaerolineae</taxon>
        <taxon>Anaerolineales</taxon>
        <taxon>Anaerolineaceae</taxon>
        <taxon>Longilinea</taxon>
    </lineage>
</organism>
<feature type="binding site" evidence="10">
    <location>
        <begin position="176"/>
        <end position="178"/>
    </location>
    <ligand>
        <name>substrate</name>
    </ligand>
</feature>
<evidence type="ECO:0000256" key="2">
    <source>
        <dbReference type="ARBA" id="ARBA00001936"/>
    </source>
</evidence>
<dbReference type="Pfam" id="PF00834">
    <property type="entry name" value="Ribul_P_3_epim"/>
    <property type="match status" value="1"/>
</dbReference>
<dbReference type="PANTHER" id="PTHR11749">
    <property type="entry name" value="RIBULOSE-5-PHOSPHATE-3-EPIMERASE"/>
    <property type="match status" value="1"/>
</dbReference>
<dbReference type="SUPFAM" id="SSF51366">
    <property type="entry name" value="Ribulose-phoshate binding barrel"/>
    <property type="match status" value="1"/>
</dbReference>
<dbReference type="InterPro" id="IPR013785">
    <property type="entry name" value="Aldolase_TIM"/>
</dbReference>
<comment type="cofactor">
    <cofactor evidence="2">
        <name>Mn(2+)</name>
        <dbReference type="ChEBI" id="CHEBI:29035"/>
    </cofactor>
</comment>
<dbReference type="InterPro" id="IPR011060">
    <property type="entry name" value="RibuloseP-bd_barrel"/>
</dbReference>
<evidence type="ECO:0000256" key="14">
    <source>
        <dbReference type="PIRSR" id="PIRSR001461-3"/>
    </source>
</evidence>
<dbReference type="Gene3D" id="3.20.20.70">
    <property type="entry name" value="Aldolase class I"/>
    <property type="match status" value="1"/>
</dbReference>
<dbReference type="FunFam" id="3.20.20.70:FF:000004">
    <property type="entry name" value="Ribulose-phosphate 3-epimerase"/>
    <property type="match status" value="1"/>
</dbReference>
<evidence type="ECO:0000256" key="3">
    <source>
        <dbReference type="ARBA" id="ARBA00001941"/>
    </source>
</evidence>
<feature type="binding site" evidence="10 13">
    <location>
        <position position="67"/>
    </location>
    <ligand>
        <name>a divalent metal cation</name>
        <dbReference type="ChEBI" id="CHEBI:60240"/>
    </ligand>
</feature>
<gene>
    <name evidence="10" type="primary">rpe</name>
    <name evidence="15" type="ORF">LARV_02373</name>
</gene>
<evidence type="ECO:0000256" key="6">
    <source>
        <dbReference type="ARBA" id="ARBA00009541"/>
    </source>
</evidence>
<evidence type="ECO:0000256" key="8">
    <source>
        <dbReference type="ARBA" id="ARBA00022723"/>
    </source>
</evidence>
<comment type="similarity">
    <text evidence="6 10 11">Belongs to the ribulose-phosphate 3-epimerase family.</text>
</comment>
<name>A0A0S7BJV6_9CHLR</name>
<feature type="binding site" evidence="10 14">
    <location>
        <position position="9"/>
    </location>
    <ligand>
        <name>substrate</name>
    </ligand>
</feature>
<dbReference type="RefSeq" id="WP_075073843.1">
    <property type="nucleotide sequence ID" value="NZ_DF967972.1"/>
</dbReference>
<dbReference type="CDD" id="cd00429">
    <property type="entry name" value="RPE"/>
    <property type="match status" value="1"/>
</dbReference>
<dbReference type="InterPro" id="IPR026019">
    <property type="entry name" value="Ribul_P_3_epim"/>
</dbReference>
<feature type="binding site" evidence="10 14">
    <location>
        <position position="67"/>
    </location>
    <ligand>
        <name>substrate</name>
    </ligand>
</feature>
<comment type="catalytic activity">
    <reaction evidence="1 10 11">
        <text>D-ribulose 5-phosphate = D-xylulose 5-phosphate</text>
        <dbReference type="Rhea" id="RHEA:13677"/>
        <dbReference type="ChEBI" id="CHEBI:57737"/>
        <dbReference type="ChEBI" id="CHEBI:58121"/>
        <dbReference type="EC" id="5.1.3.1"/>
    </reaction>
</comment>
<feature type="binding site" evidence="10 13">
    <location>
        <position position="34"/>
    </location>
    <ligand>
        <name>a divalent metal cation</name>
        <dbReference type="ChEBI" id="CHEBI:60240"/>
    </ligand>
</feature>
<keyword evidence="16" id="KW-1185">Reference proteome</keyword>
<feature type="binding site" evidence="14">
    <location>
        <position position="178"/>
    </location>
    <ligand>
        <name>substrate</name>
    </ligand>
</feature>
<dbReference type="GO" id="GO:0046872">
    <property type="term" value="F:metal ion binding"/>
    <property type="evidence" value="ECO:0007669"/>
    <property type="project" value="UniProtKB-UniRule"/>
</dbReference>
<protein>
    <recommendedName>
        <fullName evidence="7 10">Ribulose-phosphate 3-epimerase</fullName>
        <ecNumber evidence="7 10">5.1.3.1</ecNumber>
    </recommendedName>
</protein>
<dbReference type="PIRSF" id="PIRSF001461">
    <property type="entry name" value="RPE"/>
    <property type="match status" value="1"/>
</dbReference>
<feature type="binding site" evidence="10 13">
    <location>
        <position position="36"/>
    </location>
    <ligand>
        <name>a divalent metal cation</name>
        <dbReference type="ChEBI" id="CHEBI:60240"/>
    </ligand>
</feature>
<keyword evidence="9 10" id="KW-0413">Isomerase</keyword>
<comment type="cofactor">
    <cofactor evidence="4">
        <name>Zn(2+)</name>
        <dbReference type="ChEBI" id="CHEBI:29105"/>
    </cofactor>
</comment>
<dbReference type="GO" id="GO:0004750">
    <property type="term" value="F:D-ribulose-phosphate 3-epimerase activity"/>
    <property type="evidence" value="ECO:0007669"/>
    <property type="project" value="UniProtKB-UniRule"/>
</dbReference>
<accession>A0A0S7BJV6</accession>
<dbReference type="PROSITE" id="PS01086">
    <property type="entry name" value="RIBUL_P_3_EPIMER_2"/>
    <property type="match status" value="1"/>
</dbReference>
<dbReference type="AlphaFoldDB" id="A0A0S7BJV6"/>
<comment type="caution">
    <text evidence="10">Lacks conserved residue(s) required for the propagation of feature annotation.</text>
</comment>
<evidence type="ECO:0000256" key="4">
    <source>
        <dbReference type="ARBA" id="ARBA00001947"/>
    </source>
</evidence>
<dbReference type="STRING" id="360412.LARV_02373"/>
<dbReference type="NCBIfam" id="TIGR01163">
    <property type="entry name" value="rpe"/>
    <property type="match status" value="1"/>
</dbReference>
<evidence type="ECO:0000256" key="11">
    <source>
        <dbReference type="PIRNR" id="PIRNR001461"/>
    </source>
</evidence>
<comment type="cofactor">
    <cofactor evidence="5">
        <name>Fe(2+)</name>
        <dbReference type="ChEBI" id="CHEBI:29033"/>
    </cofactor>
</comment>
<evidence type="ECO:0000256" key="12">
    <source>
        <dbReference type="PIRSR" id="PIRSR001461-1"/>
    </source>
</evidence>
<sequence>MSTPILSASILAANFAHLEADIHEAEQAGVDWIHVDVMDGHFVPNISMGPLVVEACRKITALPLDVHLMIEDPDQYLEDFAAAGANRISVHIEDNPNIHRTIQKIRSLNCLPGIVLNPGTPAWSLHEVIRMVDLVLVMTVNPGYGGQAFLSEMIEKITEIQRMIASLSSPTLIQVDGGITPRTLPITYTAGARVFVAGNSIFKQGDGITTAVRALKGSIH</sequence>
<dbReference type="EC" id="5.1.3.1" evidence="7 10"/>
<evidence type="ECO:0000256" key="1">
    <source>
        <dbReference type="ARBA" id="ARBA00001782"/>
    </source>
</evidence>
<dbReference type="GO" id="GO:0005737">
    <property type="term" value="C:cytoplasm"/>
    <property type="evidence" value="ECO:0007669"/>
    <property type="project" value="UniProtKB-ARBA"/>
</dbReference>
<feature type="active site" description="Proton donor" evidence="10 12">
    <location>
        <position position="176"/>
    </location>
</feature>
<dbReference type="EMBL" id="DF967972">
    <property type="protein sequence ID" value="GAP14600.1"/>
    <property type="molecule type" value="Genomic_DNA"/>
</dbReference>
<dbReference type="InterPro" id="IPR000056">
    <property type="entry name" value="Ribul_P_3_epim-like"/>
</dbReference>
<reference evidence="15" key="1">
    <citation type="submission" date="2015-07" db="EMBL/GenBank/DDBJ databases">
        <title>Draft Genome Sequences of Anaerolinea thermolimosa IMO-1, Bellilinea caldifistulae GOMI-1, Leptolinea tardivitalis YMTK-2, Levilinea saccharolytica KIBI-1,Longilinea arvoryzae KOME-1, Previously Described as Members of the Anaerolineaceae (Chloroflexi).</title>
        <authorList>
            <person name="Sekiguchi Y."/>
            <person name="Ohashi A."/>
            <person name="Matsuura N."/>
            <person name="Tourlousse M.D."/>
        </authorList>
    </citation>
    <scope>NUCLEOTIDE SEQUENCE [LARGE SCALE GENOMIC DNA]</scope>
    <source>
        <strain evidence="15">KOME-1</strain>
    </source>
</reference>
<dbReference type="OrthoDB" id="1645589at2"/>
<dbReference type="GO" id="GO:0006098">
    <property type="term" value="P:pentose-phosphate shunt"/>
    <property type="evidence" value="ECO:0007669"/>
    <property type="project" value="UniProtKB-UniRule"/>
</dbReference>